<dbReference type="NCBIfam" id="NF002243">
    <property type="entry name" value="PRK01153.1"/>
    <property type="match status" value="1"/>
</dbReference>
<evidence type="ECO:0000313" key="8">
    <source>
        <dbReference type="Proteomes" id="UP000315289"/>
    </source>
</evidence>
<evidence type="ECO:0000256" key="3">
    <source>
        <dbReference type="ARBA" id="ARBA00022695"/>
    </source>
</evidence>
<gene>
    <name evidence="7" type="ORF">NARC_130083</name>
</gene>
<evidence type="ECO:0000313" key="7">
    <source>
        <dbReference type="EMBL" id="TVP39744.1"/>
    </source>
</evidence>
<dbReference type="NCBIfam" id="TIGR00125">
    <property type="entry name" value="cyt_tran_rel"/>
    <property type="match status" value="1"/>
</dbReference>
<reference evidence="7 8" key="1">
    <citation type="journal article" date="2019" name="Front. Microbiol.">
        <title>Ammonia Oxidation by the Arctic Terrestrial Thaumarchaeote Candidatus Nitrosocosmicus arcticus Is Stimulated by Increasing Temperatures.</title>
        <authorList>
            <person name="Alves R.J.E."/>
            <person name="Kerou M."/>
            <person name="Zappe A."/>
            <person name="Bittner R."/>
            <person name="Abby S.S."/>
            <person name="Schmidt H.A."/>
            <person name="Pfeifer K."/>
            <person name="Schleper C."/>
        </authorList>
    </citation>
    <scope>NUCLEOTIDE SEQUENCE [LARGE SCALE GENOMIC DNA]</scope>
    <source>
        <strain evidence="7 8">Kfb</strain>
    </source>
</reference>
<feature type="domain" description="Cytidyltransferase-like" evidence="6">
    <location>
        <begin position="5"/>
        <end position="137"/>
    </location>
</feature>
<comment type="caution">
    <text evidence="7">The sequence shown here is derived from an EMBL/GenBank/DDBJ whole genome shotgun (WGS) entry which is preliminary data.</text>
</comment>
<dbReference type="GO" id="GO:0000309">
    <property type="term" value="F:nicotinamide-nucleotide adenylyltransferase activity"/>
    <property type="evidence" value="ECO:0007669"/>
    <property type="project" value="UniProtKB-UniRule"/>
</dbReference>
<dbReference type="HAMAP" id="MF_00243">
    <property type="entry name" value="NMN_adenylyltr"/>
    <property type="match status" value="1"/>
</dbReference>
<protein>
    <recommendedName>
        <fullName evidence="4 5">Nicotinamide-nucleotide adenylyltransferase</fullName>
        <ecNumber evidence="4 5">2.7.7.1</ecNumber>
    </recommendedName>
    <alternativeName>
        <fullName evidence="4">NAD(+) diphosphorylase</fullName>
    </alternativeName>
    <alternativeName>
        <fullName evidence="4">NAD(+) pyrophosphorylase</fullName>
    </alternativeName>
    <alternativeName>
        <fullName evidence="4">NMN adenylyltransferase</fullName>
    </alternativeName>
</protein>
<keyword evidence="4" id="KW-0662">Pyridine nucleotide biosynthesis</keyword>
<proteinExistence type="inferred from homology"/>
<dbReference type="InterPro" id="IPR014729">
    <property type="entry name" value="Rossmann-like_a/b/a_fold"/>
</dbReference>
<dbReference type="UniPathway" id="UPA00253">
    <property type="reaction ID" value="UER00600"/>
</dbReference>
<keyword evidence="4" id="KW-0963">Cytoplasm</keyword>
<evidence type="ECO:0000256" key="1">
    <source>
        <dbReference type="ARBA" id="ARBA00010124"/>
    </source>
</evidence>
<dbReference type="EMBL" id="VOAH01000013">
    <property type="protein sequence ID" value="TVP39744.1"/>
    <property type="molecule type" value="Genomic_DNA"/>
</dbReference>
<keyword evidence="4" id="KW-0520">NAD</keyword>
<organism evidence="7 8">
    <name type="scientific">Candidatus Nitrosocosmicus arcticus</name>
    <dbReference type="NCBI Taxonomy" id="2035267"/>
    <lineage>
        <taxon>Archaea</taxon>
        <taxon>Nitrososphaerota</taxon>
        <taxon>Nitrososphaeria</taxon>
        <taxon>Nitrososphaerales</taxon>
        <taxon>Nitrososphaeraceae</taxon>
        <taxon>Candidatus Nitrosocosmicus</taxon>
    </lineage>
</organism>
<comment type="catalytic activity">
    <reaction evidence="4">
        <text>beta-nicotinamide D-ribonucleotide + ATP + H(+) = diphosphate + NAD(+)</text>
        <dbReference type="Rhea" id="RHEA:21360"/>
        <dbReference type="ChEBI" id="CHEBI:14649"/>
        <dbReference type="ChEBI" id="CHEBI:15378"/>
        <dbReference type="ChEBI" id="CHEBI:30616"/>
        <dbReference type="ChEBI" id="CHEBI:33019"/>
        <dbReference type="ChEBI" id="CHEBI:57540"/>
        <dbReference type="EC" id="2.7.7.1"/>
    </reaction>
</comment>
<name>A0A557ST21_9ARCH</name>
<dbReference type="EC" id="2.7.7.1" evidence="4 5"/>
<dbReference type="Gene3D" id="3.40.50.620">
    <property type="entry name" value="HUPs"/>
    <property type="match status" value="1"/>
</dbReference>
<dbReference type="GO" id="GO:0005737">
    <property type="term" value="C:cytoplasm"/>
    <property type="evidence" value="ECO:0007669"/>
    <property type="project" value="UniProtKB-SubCell"/>
</dbReference>
<dbReference type="PANTHER" id="PTHR21342">
    <property type="entry name" value="PHOSPHOPANTETHEINE ADENYLYLTRANSFERASE"/>
    <property type="match status" value="1"/>
</dbReference>
<dbReference type="AlphaFoldDB" id="A0A557ST21"/>
<evidence type="ECO:0000259" key="6">
    <source>
        <dbReference type="Pfam" id="PF01467"/>
    </source>
</evidence>
<evidence type="ECO:0000256" key="4">
    <source>
        <dbReference type="HAMAP-Rule" id="MF_00243"/>
    </source>
</evidence>
<accession>A0A557ST21</accession>
<keyword evidence="2 4" id="KW-0808">Transferase</keyword>
<comment type="subcellular location">
    <subcellularLocation>
        <location evidence="4">Cytoplasm</location>
    </subcellularLocation>
</comment>
<evidence type="ECO:0000256" key="2">
    <source>
        <dbReference type="ARBA" id="ARBA00022679"/>
    </source>
</evidence>
<dbReference type="GO" id="GO:0009435">
    <property type="term" value="P:NAD+ biosynthetic process"/>
    <property type="evidence" value="ECO:0007669"/>
    <property type="project" value="UniProtKB-UniRule"/>
</dbReference>
<comment type="similarity">
    <text evidence="1 4">Belongs to the archaeal NMN adenylyltransferase family.</text>
</comment>
<dbReference type="Proteomes" id="UP000315289">
    <property type="component" value="Unassembled WGS sequence"/>
</dbReference>
<keyword evidence="4" id="KW-0547">Nucleotide-binding</keyword>
<sequence>MKRGLYIGRFQPFHKGHLYSLKWCSDKVDELIVAVGSSDKSFELRNPFTAGERIEIIRENMTAEIKEKRDKIILIPVPDVGVHLLWTHNVDLLVPRYNTVFTNDPFTSMIYKERGIEIIHPDLINRGCLSATEVRRRIASDKNWQELVPAPTIKLINEIDGVDRVKKLYNLSKSHVTSDYCH</sequence>
<dbReference type="PANTHER" id="PTHR21342:SF0">
    <property type="entry name" value="BIFUNCTIONAL NMN ADENYLYLTRANSFERASE_NUDIX HYDROLASE"/>
    <property type="match status" value="1"/>
</dbReference>
<dbReference type="GO" id="GO:0005524">
    <property type="term" value="F:ATP binding"/>
    <property type="evidence" value="ECO:0007669"/>
    <property type="project" value="UniProtKB-KW"/>
</dbReference>
<keyword evidence="8" id="KW-1185">Reference proteome</keyword>
<keyword evidence="3 4" id="KW-0548">Nucleotidyltransferase</keyword>
<dbReference type="SUPFAM" id="SSF52374">
    <property type="entry name" value="Nucleotidylyl transferase"/>
    <property type="match status" value="1"/>
</dbReference>
<comment type="pathway">
    <text evidence="4">Cofactor biosynthesis; NAD(+) biosynthesis; NAD(+) from nicotinamide D-ribonucleotide: step 1/1.</text>
</comment>
<dbReference type="Pfam" id="PF01467">
    <property type="entry name" value="CTP_transf_like"/>
    <property type="match status" value="1"/>
</dbReference>
<dbReference type="NCBIfam" id="TIGR01527">
    <property type="entry name" value="arch_NMN_Atrans"/>
    <property type="match status" value="1"/>
</dbReference>
<dbReference type="InterPro" id="IPR006418">
    <property type="entry name" value="NMN_Atrans_arc"/>
</dbReference>
<dbReference type="InterPro" id="IPR004821">
    <property type="entry name" value="Cyt_trans-like"/>
</dbReference>
<evidence type="ECO:0000256" key="5">
    <source>
        <dbReference type="NCBIfam" id="TIGR01527"/>
    </source>
</evidence>
<keyword evidence="4" id="KW-0067">ATP-binding</keyword>
<dbReference type="RefSeq" id="WP_261377899.1">
    <property type="nucleotide sequence ID" value="NZ_ML675588.1"/>
</dbReference>